<evidence type="ECO:0000259" key="4">
    <source>
        <dbReference type="Pfam" id="PF00668"/>
    </source>
</evidence>
<comment type="caution">
    <text evidence="5">The sequence shown here is derived from an EMBL/GenBank/DDBJ whole genome shotgun (WGS) entry which is preliminary data.</text>
</comment>
<keyword evidence="1" id="KW-0596">Phosphopantetheine</keyword>
<dbReference type="Pfam" id="PF00501">
    <property type="entry name" value="AMP-binding"/>
    <property type="match status" value="1"/>
</dbReference>
<dbReference type="Gene3D" id="3.30.559.10">
    <property type="entry name" value="Chloramphenicol acetyltransferase-like domain"/>
    <property type="match status" value="1"/>
</dbReference>
<evidence type="ECO:0000256" key="1">
    <source>
        <dbReference type="ARBA" id="ARBA00022450"/>
    </source>
</evidence>
<keyword evidence="6" id="KW-1185">Reference proteome</keyword>
<sequence>MFECCGREFVNNLDLNRSIGMFRTLYPVRLQLADDDMRTSIINVKEHMKQVPNKGIGFGAIMGNESNELPLVSFNYLGYFENKHNENGNEDGWSLLDAHCGNSLHDNTKEVVKINSLIINKQMRLNIKTKMGIELTVQFGKAFQINIEKIIKHTQSLDRSYLTSSDVHYVIKNNDYLNRIQLEKEVEAIFMANSLQQGLLFHSLKQGNVDDAYIVQSVFQYRSNIDQNCFRIVWEHAQQRFSSLRLRFDWQEELVQIVDKKQSLDWRFIDLTAEEGDVSNQESQIKQIQEEDRNDRFKLDIGNLFRVYLIQQKIDLFVLIFSFHHIILDGWSIPILFDYVHQAYLNLIEGKHQLVSLPSSFRDESYEHAQMYLQKHSLDNIDYWENEINNIEERCDFNGLLKEENKNKVVLNQYDHVKEPKSRTLIIGDNIYRTLKAACRESGLTWNSILQFVWHKVLSVYGNSSQTVIGTTVSGRNLPVNGIETSVGLFIITLPLIVNHCVDSLIIDAIKDIQDKMNEMIARSNVDFSQLSKGKMKHSLFDCLFVYENYPSLEGKVEQKETFLEFEEKYGIGKHDYPLAVVAYETVRSECVTVVVNYAGELFEDDTIDDLLDVAHELLAQIGKDDVTTMAQMNVLPRKQLNQMNGWNNTSRDFIELNKHTTLHKLFEEEAEKSCDKIAVVYEDVQLTYRELNEKANQLAHYLRSMCDIQPDDLIALFLDKSELMIVSILGVWKSGAAYVPIGPSYPDKRIQFILQDTKAKIVIANKKYMARLHSCAIIKIEIDSIYVTLAGNSNSENPQPIASSDNLAYVIYTSGSTGKPKGVMIEHLGVINLKIVVTDLFQVKSKAESVSTLINYVFDPFVNHMTYALLNSQMFVILNDEMYGDKPRLY</sequence>
<dbReference type="Gene3D" id="3.30.559.30">
    <property type="entry name" value="Nonribosomal peptide synthetase, condensation domain"/>
    <property type="match status" value="2"/>
</dbReference>
<dbReference type="SUPFAM" id="SSF56801">
    <property type="entry name" value="Acetyl-CoA synthetase-like"/>
    <property type="match status" value="1"/>
</dbReference>
<protein>
    <submittedName>
        <fullName evidence="5">Uncharacterized protein</fullName>
    </submittedName>
</protein>
<dbReference type="EMBL" id="CAJOBP010004512">
    <property type="protein sequence ID" value="CAF4442510.1"/>
    <property type="molecule type" value="Genomic_DNA"/>
</dbReference>
<dbReference type="PROSITE" id="PS00455">
    <property type="entry name" value="AMP_BINDING"/>
    <property type="match status" value="1"/>
</dbReference>
<reference evidence="5" key="1">
    <citation type="submission" date="2021-02" db="EMBL/GenBank/DDBJ databases">
        <authorList>
            <person name="Nowell W R."/>
        </authorList>
    </citation>
    <scope>NUCLEOTIDE SEQUENCE</scope>
</reference>
<dbReference type="InterPro" id="IPR000873">
    <property type="entry name" value="AMP-dep_synth/lig_dom"/>
</dbReference>
<dbReference type="FunFam" id="3.40.50.980:FF:000001">
    <property type="entry name" value="Non-ribosomal peptide synthetase"/>
    <property type="match status" value="1"/>
</dbReference>
<accession>A0A820RVR7</accession>
<dbReference type="InterPro" id="IPR023213">
    <property type="entry name" value="CAT-like_dom_sf"/>
</dbReference>
<evidence type="ECO:0000256" key="2">
    <source>
        <dbReference type="ARBA" id="ARBA00022553"/>
    </source>
</evidence>
<dbReference type="PANTHER" id="PTHR45398:SF1">
    <property type="entry name" value="ENZYME, PUTATIVE (JCVI)-RELATED"/>
    <property type="match status" value="1"/>
</dbReference>
<dbReference type="Proteomes" id="UP000663873">
    <property type="component" value="Unassembled WGS sequence"/>
</dbReference>
<evidence type="ECO:0000259" key="3">
    <source>
        <dbReference type="Pfam" id="PF00501"/>
    </source>
</evidence>
<dbReference type="PANTHER" id="PTHR45398">
    <property type="match status" value="1"/>
</dbReference>
<dbReference type="InterPro" id="IPR020459">
    <property type="entry name" value="AMP-binding"/>
</dbReference>
<feature type="domain" description="AMP-dependent synthetase/ligase" evidence="3">
    <location>
        <begin position="667"/>
        <end position="879"/>
    </location>
</feature>
<dbReference type="SUPFAM" id="SSF52777">
    <property type="entry name" value="CoA-dependent acyltransferases"/>
    <property type="match status" value="3"/>
</dbReference>
<dbReference type="Pfam" id="PF00668">
    <property type="entry name" value="Condensation"/>
    <property type="match status" value="1"/>
</dbReference>
<evidence type="ECO:0000313" key="5">
    <source>
        <dbReference type="EMBL" id="CAF4442510.1"/>
    </source>
</evidence>
<evidence type="ECO:0000313" key="6">
    <source>
        <dbReference type="Proteomes" id="UP000663873"/>
    </source>
</evidence>
<dbReference type="AlphaFoldDB" id="A0A820RVR7"/>
<dbReference type="PRINTS" id="PR00154">
    <property type="entry name" value="AMPBINDING"/>
</dbReference>
<dbReference type="Gene3D" id="3.40.50.980">
    <property type="match status" value="2"/>
</dbReference>
<keyword evidence="2" id="KW-0597">Phosphoprotein</keyword>
<organism evidence="5 6">
    <name type="scientific">Rotaria socialis</name>
    <dbReference type="NCBI Taxonomy" id="392032"/>
    <lineage>
        <taxon>Eukaryota</taxon>
        <taxon>Metazoa</taxon>
        <taxon>Spiralia</taxon>
        <taxon>Gnathifera</taxon>
        <taxon>Rotifera</taxon>
        <taxon>Eurotatoria</taxon>
        <taxon>Bdelloidea</taxon>
        <taxon>Philodinida</taxon>
        <taxon>Philodinidae</taxon>
        <taxon>Rotaria</taxon>
    </lineage>
</organism>
<feature type="domain" description="Condensation" evidence="4">
    <location>
        <begin position="190"/>
        <end position="641"/>
    </location>
</feature>
<dbReference type="InterPro" id="IPR001242">
    <property type="entry name" value="Condensation_dom"/>
</dbReference>
<proteinExistence type="predicted"/>
<dbReference type="InterPro" id="IPR020845">
    <property type="entry name" value="AMP-binding_CS"/>
</dbReference>
<dbReference type="GO" id="GO:0003824">
    <property type="term" value="F:catalytic activity"/>
    <property type="evidence" value="ECO:0007669"/>
    <property type="project" value="InterPro"/>
</dbReference>
<name>A0A820RVR7_9BILA</name>
<gene>
    <name evidence="5" type="ORF">UJA718_LOCUS22205</name>
</gene>